<reference evidence="4 5" key="3">
    <citation type="submission" date="2021-02" db="EMBL/GenBank/DDBJ databases">
        <authorList>
            <person name="Merkel A.Y."/>
        </authorList>
    </citation>
    <scope>NUCLEOTIDE SEQUENCE [LARGE SCALE GENOMIC DNA]</scope>
    <source>
        <strain evidence="4 5">T05b</strain>
    </source>
</reference>
<dbReference type="PANTHER" id="PTHR43278:SF4">
    <property type="entry name" value="NAD(P)H-DEPENDENT FMN-CONTAINING OXIDOREDUCTASE YWQN-RELATED"/>
    <property type="match status" value="1"/>
</dbReference>
<accession>A0ABS2WU41</accession>
<keyword evidence="5" id="KW-1185">Reference proteome</keyword>
<dbReference type="InterPro" id="IPR051796">
    <property type="entry name" value="ISF_SsuE-like"/>
</dbReference>
<evidence type="ECO:0000313" key="4">
    <source>
        <dbReference type="EMBL" id="MBN2964704.1"/>
    </source>
</evidence>
<name>A0ABS2WU41_9BACT</name>
<dbReference type="Gene3D" id="3.40.50.360">
    <property type="match status" value="1"/>
</dbReference>
<feature type="domain" description="NADPH-dependent FMN reductase-like" evidence="3">
    <location>
        <begin position="4"/>
        <end position="167"/>
    </location>
</feature>
<evidence type="ECO:0000313" key="5">
    <source>
        <dbReference type="Proteomes" id="UP000703590"/>
    </source>
</evidence>
<dbReference type="InterPro" id="IPR029039">
    <property type="entry name" value="Flavoprotein-like_sf"/>
</dbReference>
<reference evidence="5" key="2">
    <citation type="submission" date="2021-02" db="EMBL/GenBank/DDBJ databases">
        <title>Sulfurospirillum tamanensis sp. nov.</title>
        <authorList>
            <person name="Merkel A.Y."/>
        </authorList>
    </citation>
    <scope>NUCLEOTIDE SEQUENCE [LARGE SCALE GENOMIC DNA]</scope>
    <source>
        <strain evidence="5">T05b</strain>
    </source>
</reference>
<dbReference type="Pfam" id="PF03358">
    <property type="entry name" value="FMN_red"/>
    <property type="match status" value="1"/>
</dbReference>
<protein>
    <submittedName>
        <fullName evidence="4">Flavodoxin family protein</fullName>
    </submittedName>
</protein>
<dbReference type="InterPro" id="IPR005025">
    <property type="entry name" value="FMN_Rdtase-like_dom"/>
</dbReference>
<comment type="caution">
    <text evidence="4">The sequence shown here is derived from an EMBL/GenBank/DDBJ whole genome shotgun (WGS) entry which is preliminary data.</text>
</comment>
<gene>
    <name evidence="4" type="ORF">JWV37_07920</name>
</gene>
<evidence type="ECO:0000259" key="3">
    <source>
        <dbReference type="Pfam" id="PF03358"/>
    </source>
</evidence>
<organism evidence="4 5">
    <name type="scientific">Sulfurospirillum tamanense</name>
    <dbReference type="NCBI Taxonomy" id="2813362"/>
    <lineage>
        <taxon>Bacteria</taxon>
        <taxon>Pseudomonadati</taxon>
        <taxon>Campylobacterota</taxon>
        <taxon>Epsilonproteobacteria</taxon>
        <taxon>Campylobacterales</taxon>
        <taxon>Sulfurospirillaceae</taxon>
        <taxon>Sulfurospirillum</taxon>
    </lineage>
</organism>
<keyword evidence="2" id="KW-0288">FMN</keyword>
<evidence type="ECO:0000256" key="2">
    <source>
        <dbReference type="ARBA" id="ARBA00022643"/>
    </source>
</evidence>
<evidence type="ECO:0000256" key="1">
    <source>
        <dbReference type="ARBA" id="ARBA00022630"/>
    </source>
</evidence>
<dbReference type="PANTHER" id="PTHR43278">
    <property type="entry name" value="NAD(P)H-DEPENDENT FMN-CONTAINING OXIDOREDUCTASE YWQN-RELATED"/>
    <property type="match status" value="1"/>
</dbReference>
<proteinExistence type="predicted"/>
<sequence length="199" mass="22194">MKHVVIVNGSYRAGGVCDQVVNVAIDALESQAMSYTLFTLREQTLHFCTNCRLCAQEKGESPGKCVLNDDLSSMVDSLEKASHYILISPTNFGTVTAIFKQFLERLMVYGYYPWGKGAPSYRKKKLDKKALIITSCAAPSFFGFFFQTRTLLKKCTRVLGAKVVASQTIGLCSKDKEYKLTAKEIYSLKRHTNTMLLGS</sequence>
<dbReference type="RefSeq" id="WP_205459255.1">
    <property type="nucleotide sequence ID" value="NZ_JAFHKK010000016.1"/>
</dbReference>
<dbReference type="Proteomes" id="UP000703590">
    <property type="component" value="Unassembled WGS sequence"/>
</dbReference>
<dbReference type="SUPFAM" id="SSF52218">
    <property type="entry name" value="Flavoproteins"/>
    <property type="match status" value="1"/>
</dbReference>
<keyword evidence="1" id="KW-0285">Flavoprotein</keyword>
<dbReference type="EMBL" id="JAFHKK010000016">
    <property type="protein sequence ID" value="MBN2964704.1"/>
    <property type="molecule type" value="Genomic_DNA"/>
</dbReference>
<reference evidence="4 5" key="1">
    <citation type="submission" date="2021-02" db="EMBL/GenBank/DDBJ databases">
        <title>Sulfurospirillum tamanensis sp. nov.</title>
        <authorList>
            <person name="Frolova A."/>
            <person name="Merkel A."/>
            <person name="Slobodkin A."/>
        </authorList>
    </citation>
    <scope>NUCLEOTIDE SEQUENCE [LARGE SCALE GENOMIC DNA]</scope>
    <source>
        <strain evidence="4 5">T05b</strain>
    </source>
</reference>